<protein>
    <submittedName>
        <fullName evidence="1">Uncharacterized protein</fullName>
    </submittedName>
</protein>
<dbReference type="RefSeq" id="WP_171226004.1">
    <property type="nucleotide sequence ID" value="NZ_CP053085.1"/>
</dbReference>
<evidence type="ECO:0000313" key="1">
    <source>
        <dbReference type="EMBL" id="QJR36572.1"/>
    </source>
</evidence>
<dbReference type="KEGG" id="ggr:HKW67_14175"/>
<gene>
    <name evidence="1" type="ORF">HKW67_14175</name>
</gene>
<keyword evidence="2" id="KW-1185">Reference proteome</keyword>
<dbReference type="AlphaFoldDB" id="A0A6M4IUT1"/>
<proteinExistence type="predicted"/>
<dbReference type="Proteomes" id="UP000500938">
    <property type="component" value="Chromosome"/>
</dbReference>
<reference evidence="1 2" key="1">
    <citation type="submission" date="2020-05" db="EMBL/GenBank/DDBJ databases">
        <title>Complete genome sequence of Gemmatimonas greenlandica TET16.</title>
        <authorList>
            <person name="Zeng Y."/>
        </authorList>
    </citation>
    <scope>NUCLEOTIDE SEQUENCE [LARGE SCALE GENOMIC DNA]</scope>
    <source>
        <strain evidence="1 2">TET16</strain>
    </source>
</reference>
<organism evidence="1 2">
    <name type="scientific">Gemmatimonas groenlandica</name>
    <dbReference type="NCBI Taxonomy" id="2732249"/>
    <lineage>
        <taxon>Bacteria</taxon>
        <taxon>Pseudomonadati</taxon>
        <taxon>Gemmatimonadota</taxon>
        <taxon>Gemmatimonadia</taxon>
        <taxon>Gemmatimonadales</taxon>
        <taxon>Gemmatimonadaceae</taxon>
        <taxon>Gemmatimonas</taxon>
    </lineage>
</organism>
<evidence type="ECO:0000313" key="2">
    <source>
        <dbReference type="Proteomes" id="UP000500938"/>
    </source>
</evidence>
<name>A0A6M4IUT1_9BACT</name>
<sequence length="243" mass="26023">MSSRESPIAAQRARNARLTTQAEQLALADRAEYGLPELPVILLPANSRNTTELPEESHDAFLEKLRGTIAEAFGEAVRDNSAPMSAEATQAREDAGWALPESIPAMPDIIGASCGTCRGECCTAGGTHGFLHADSIMRVRAQLTDDGETVTPESLEERYASHLPTRHYRGSCVFHTTAGCNLPRALRSNLCNRYVCGGLAQLTRALVSTAQTSAYVAAADSVHLRRMALVTVTGSRSLALRDG</sequence>
<dbReference type="EMBL" id="CP053085">
    <property type="protein sequence ID" value="QJR36572.1"/>
    <property type="molecule type" value="Genomic_DNA"/>
</dbReference>
<accession>A0A6M4IUT1</accession>